<accession>A0A5E4QLW2</accession>
<name>A0A5E4QLW2_9NEOP</name>
<evidence type="ECO:0000313" key="2">
    <source>
        <dbReference type="Proteomes" id="UP000324832"/>
    </source>
</evidence>
<keyword evidence="2" id="KW-1185">Reference proteome</keyword>
<dbReference type="Proteomes" id="UP000324832">
    <property type="component" value="Unassembled WGS sequence"/>
</dbReference>
<dbReference type="AlphaFoldDB" id="A0A5E4QLW2"/>
<proteinExistence type="predicted"/>
<gene>
    <name evidence="1" type="ORF">LSINAPIS_LOCUS9681</name>
</gene>
<evidence type="ECO:0000313" key="1">
    <source>
        <dbReference type="EMBL" id="VVC98640.1"/>
    </source>
</evidence>
<sequence length="433" mass="49045">MDITEYKSETSIITKAEKNYEKIDGDMKSQDMFRSEEKEFVKESSRSEGNKVDVLIEKMVETSRRLSDDAPVVEEVGESGKEVIIPVSVDFEVEKVATEMAQDKPITATDNSVKLPDLTKIGQNASSGNHTLIEVLLKNFDTVIDPRASIDSRLSQMEEQIRNLSALPDLIQRKVEQMKSQFDELTKEKTLQMAKAKEIATMQDETAPREFEVPVHIIQTPEPIIQIQEPTNDVKIEELKEYKSESFGQTLDEEQEYIMREKLSQELRIVKERLSPSPDRMRASPDPVRTVPYQMQPNPEQIRANPVQMLPRSELQLRPAANQKQPVVTGVKWKKADFDDASLEQMLSETLAAQSEVIQGKAMGVNFKKYEKPAPPLDHLQSSEVYKAVHNMNQAPNKKVELLKPAIAASDYIQSLRSLSPAPGKQFTEDCEV</sequence>
<reference evidence="1 2" key="1">
    <citation type="submission" date="2017-07" db="EMBL/GenBank/DDBJ databases">
        <authorList>
            <person name="Talla V."/>
            <person name="Backstrom N."/>
        </authorList>
    </citation>
    <scope>NUCLEOTIDE SEQUENCE [LARGE SCALE GENOMIC DNA]</scope>
</reference>
<protein>
    <submittedName>
        <fullName evidence="1">Uncharacterized protein</fullName>
    </submittedName>
</protein>
<organism evidence="1 2">
    <name type="scientific">Leptidea sinapis</name>
    <dbReference type="NCBI Taxonomy" id="189913"/>
    <lineage>
        <taxon>Eukaryota</taxon>
        <taxon>Metazoa</taxon>
        <taxon>Ecdysozoa</taxon>
        <taxon>Arthropoda</taxon>
        <taxon>Hexapoda</taxon>
        <taxon>Insecta</taxon>
        <taxon>Pterygota</taxon>
        <taxon>Neoptera</taxon>
        <taxon>Endopterygota</taxon>
        <taxon>Lepidoptera</taxon>
        <taxon>Glossata</taxon>
        <taxon>Ditrysia</taxon>
        <taxon>Papilionoidea</taxon>
        <taxon>Pieridae</taxon>
        <taxon>Dismorphiinae</taxon>
        <taxon>Leptidea</taxon>
    </lineage>
</organism>
<dbReference type="EMBL" id="FZQP02003690">
    <property type="protein sequence ID" value="VVC98640.1"/>
    <property type="molecule type" value="Genomic_DNA"/>
</dbReference>